<dbReference type="AlphaFoldDB" id="A0A4P8YF92"/>
<accession>A0A4P8YF92</accession>
<name>A0A4P8YF92_9ENTR</name>
<dbReference type="EMBL" id="CP040428">
    <property type="protein sequence ID" value="QCT19305.1"/>
    <property type="molecule type" value="Genomic_DNA"/>
</dbReference>
<keyword evidence="3" id="KW-1185">Reference proteome</keyword>
<dbReference type="OrthoDB" id="7010652at2"/>
<dbReference type="SUPFAM" id="SSF53474">
    <property type="entry name" value="alpha/beta-Hydrolases"/>
    <property type="match status" value="1"/>
</dbReference>
<evidence type="ECO:0000313" key="2">
    <source>
        <dbReference type="EMBL" id="QCT19305.1"/>
    </source>
</evidence>
<dbReference type="InterPro" id="IPR001343">
    <property type="entry name" value="Hemolysn_Ca-bd"/>
</dbReference>
<protein>
    <submittedName>
        <fullName evidence="2">Polyurethanase</fullName>
    </submittedName>
</protein>
<keyword evidence="1" id="KW-0106">Calcium</keyword>
<dbReference type="InterPro" id="IPR011049">
    <property type="entry name" value="Serralysin-like_metalloprot_C"/>
</dbReference>
<dbReference type="RefSeq" id="WP_138095189.1">
    <property type="nucleotide sequence ID" value="NZ_CP040428.1"/>
</dbReference>
<sequence>MSFFEYRDFEQRTLANDYISILQSTTNLFTGSDIDINANQENFTWKILSGEDIGYSGLSGSHDEFYGEVLALLTSQVNILGKYDDNGKLVGLGINFWGTGAAADDPLGWLHLLVDGAVDIAIGLGESGLSNGYILTAFNNLLTHVAEFATENGLTGRDVLITGHSMGGMGVNSMAAASSQGAWGGFYESSAYIGSASPTQNQLDDKVLNIGLENDPVFRVLEGDDITWDSALAHDKSLPGCSNNLIAFNDYYTQGHIFSLLNVTDWQYGHDMNWYINAVNTIMNSASYNYMDLDSTIITAQLSDELRTTTWVEDINHDARSHTGPTFILGSEKADLISGGAGIDYLEGFTGDDTFRDAGSSNIIFGGDGYDLFDLQSEISKTSVAQSVTGMTFIKGADGGITLLQDVEAIRETYWEWFQTRTITYEITCRGLEVDDNVALGYANAVHGSMTGQASEIFAPQDGGFYTNTTSWLFSYNGDTIMHGSTTDDVFICGIGNDQMYANGGSDTFLFASDNFGHNAIYGFGSDDQIVILANKETTANSSWLDYLSEDSDGLMFSCGESSVSLVGLSLDQVHENQFVLA</sequence>
<gene>
    <name evidence="2" type="ORF">FEM41_06345</name>
</gene>
<dbReference type="Proteomes" id="UP000302163">
    <property type="component" value="Chromosome"/>
</dbReference>
<evidence type="ECO:0000313" key="3">
    <source>
        <dbReference type="Proteomes" id="UP000302163"/>
    </source>
</evidence>
<dbReference type="InterPro" id="IPR029058">
    <property type="entry name" value="AB_hydrolase_fold"/>
</dbReference>
<reference evidence="2 3" key="1">
    <citation type="submission" date="2019-05" db="EMBL/GenBank/DDBJ databases">
        <title>Complete genome sequence of Izhakiella calystegiae KSNA2, an endophyte isolated from beach morning glory (Calystegia soldanella).</title>
        <authorList>
            <person name="Jiang L."/>
            <person name="Jeong J.C."/>
            <person name="Kim C.Y."/>
            <person name="Kim D.H."/>
            <person name="Kim S.W."/>
            <person name="Lee j."/>
        </authorList>
    </citation>
    <scope>NUCLEOTIDE SEQUENCE [LARGE SCALE GENOMIC DNA]</scope>
    <source>
        <strain evidence="2 3">KSNA2</strain>
    </source>
</reference>
<dbReference type="GO" id="GO:0005509">
    <property type="term" value="F:calcium ion binding"/>
    <property type="evidence" value="ECO:0007669"/>
    <property type="project" value="InterPro"/>
</dbReference>
<dbReference type="KEGG" id="izh:FEM41_06345"/>
<evidence type="ECO:0000256" key="1">
    <source>
        <dbReference type="ARBA" id="ARBA00022837"/>
    </source>
</evidence>
<proteinExistence type="predicted"/>
<dbReference type="Pfam" id="PF00353">
    <property type="entry name" value="HemolysinCabind"/>
    <property type="match status" value="2"/>
</dbReference>
<dbReference type="Gene3D" id="3.40.50.1820">
    <property type="entry name" value="alpha/beta hydrolase"/>
    <property type="match status" value="1"/>
</dbReference>
<dbReference type="SUPFAM" id="SSF51120">
    <property type="entry name" value="beta-Roll"/>
    <property type="match status" value="1"/>
</dbReference>
<organism evidence="2 3">
    <name type="scientific">Jejubacter calystegiae</name>
    <dbReference type="NCBI Taxonomy" id="2579935"/>
    <lineage>
        <taxon>Bacteria</taxon>
        <taxon>Pseudomonadati</taxon>
        <taxon>Pseudomonadota</taxon>
        <taxon>Gammaproteobacteria</taxon>
        <taxon>Enterobacterales</taxon>
        <taxon>Enterobacteriaceae</taxon>
        <taxon>Jejubacter</taxon>
    </lineage>
</organism>